<dbReference type="Proteomes" id="UP000476030">
    <property type="component" value="Unassembled WGS sequence"/>
</dbReference>
<protein>
    <recommendedName>
        <fullName evidence="4">CoA transferase</fullName>
    </recommendedName>
</protein>
<proteinExistence type="predicted"/>
<dbReference type="InterPro" id="IPR023606">
    <property type="entry name" value="CoA-Trfase_III_dom_1_sf"/>
</dbReference>
<dbReference type="SUPFAM" id="SSF89796">
    <property type="entry name" value="CoA-transferase family III (CaiB/BaiF)"/>
    <property type="match status" value="1"/>
</dbReference>
<dbReference type="InterPro" id="IPR003673">
    <property type="entry name" value="CoA-Trfase_fam_III"/>
</dbReference>
<organism evidence="2 3">
    <name type="scientific">Sneathiella litorea</name>
    <dbReference type="NCBI Taxonomy" id="2606216"/>
    <lineage>
        <taxon>Bacteria</taxon>
        <taxon>Pseudomonadati</taxon>
        <taxon>Pseudomonadota</taxon>
        <taxon>Alphaproteobacteria</taxon>
        <taxon>Sneathiellales</taxon>
        <taxon>Sneathiellaceae</taxon>
        <taxon>Sneathiella</taxon>
    </lineage>
</organism>
<dbReference type="GO" id="GO:0008410">
    <property type="term" value="F:CoA-transferase activity"/>
    <property type="evidence" value="ECO:0007669"/>
    <property type="project" value="TreeGrafter"/>
</dbReference>
<keyword evidence="3" id="KW-1185">Reference proteome</keyword>
<sequence length="401" mass="43172">MRAYEGLKVVDFTQVLAGPISTQMFSLLGADVIKIEAPVKGDQLRTALSDAEMVAKRLSPAFLTANLNKRSLAIDLKSKEGREIAYRLIEDADVVVENFRPGVAKKLGIDYESVKKQKPEIVYCSISGYGQQGPRSSDKAYDSAIQAAAGLFTLNGSEETGPLRIGIMVIDMFTGVNAAFAISSALHRKEKTGKGQYVDVAMYDSAMLLAASQMADFMVRGNVPPLIGNASPTRQPSAGVFETKDGIVLIATVTLDHNIAVLKAAGMEHMLEDPRFATFEARQENLQEGLKIVGEAMKTKTTAEWVEIMSNVGVVVQAVRTLAEATSDPQLEHRGIVVRGENISGFDQALRLVGAPFVANEDGPKKEASSPGKVGQHTEEILRELGYSDSDIANIVAPNDT</sequence>
<dbReference type="InterPro" id="IPR050483">
    <property type="entry name" value="CoA-transferase_III_domain"/>
</dbReference>
<dbReference type="Pfam" id="PF02515">
    <property type="entry name" value="CoA_transf_3"/>
    <property type="match status" value="1"/>
</dbReference>
<dbReference type="AlphaFoldDB" id="A0A6L8W2C4"/>
<comment type="caution">
    <text evidence="2">The sequence shown here is derived from an EMBL/GenBank/DDBJ whole genome shotgun (WGS) entry which is preliminary data.</text>
</comment>
<reference evidence="2 3" key="1">
    <citation type="submission" date="2019-12" db="EMBL/GenBank/DDBJ databases">
        <title>Snethiella sp. nov. sp. isolated from sea sand.</title>
        <authorList>
            <person name="Kim J."/>
            <person name="Jeong S.E."/>
            <person name="Jung H.S."/>
            <person name="Jeon C.O."/>
        </authorList>
    </citation>
    <scope>NUCLEOTIDE SEQUENCE [LARGE SCALE GENOMIC DNA]</scope>
    <source>
        <strain evidence="2 3">DP05</strain>
    </source>
</reference>
<dbReference type="EMBL" id="WTUW01000001">
    <property type="protein sequence ID" value="MZR29041.1"/>
    <property type="molecule type" value="Genomic_DNA"/>
</dbReference>
<evidence type="ECO:0000313" key="3">
    <source>
        <dbReference type="Proteomes" id="UP000476030"/>
    </source>
</evidence>
<dbReference type="PANTHER" id="PTHR48207:SF3">
    <property type="entry name" value="SUCCINATE--HYDROXYMETHYLGLUTARATE COA-TRANSFERASE"/>
    <property type="match status" value="1"/>
</dbReference>
<evidence type="ECO:0008006" key="4">
    <source>
        <dbReference type="Google" id="ProtNLM"/>
    </source>
</evidence>
<gene>
    <name evidence="2" type="ORF">GQE98_00185</name>
</gene>
<dbReference type="InterPro" id="IPR044855">
    <property type="entry name" value="CoA-Trfase_III_dom3_sf"/>
</dbReference>
<name>A0A6L8W2C4_9PROT</name>
<dbReference type="RefSeq" id="WP_161313535.1">
    <property type="nucleotide sequence ID" value="NZ_WTUW01000001.1"/>
</dbReference>
<evidence type="ECO:0000256" key="1">
    <source>
        <dbReference type="ARBA" id="ARBA00022679"/>
    </source>
</evidence>
<dbReference type="Gene3D" id="3.40.50.10540">
    <property type="entry name" value="Crotonobetainyl-coa:carnitine coa-transferase, domain 1"/>
    <property type="match status" value="1"/>
</dbReference>
<accession>A0A6L8W2C4</accession>
<dbReference type="PANTHER" id="PTHR48207">
    <property type="entry name" value="SUCCINATE--HYDROXYMETHYLGLUTARATE COA-TRANSFERASE"/>
    <property type="match status" value="1"/>
</dbReference>
<evidence type="ECO:0000313" key="2">
    <source>
        <dbReference type="EMBL" id="MZR29041.1"/>
    </source>
</evidence>
<dbReference type="Gene3D" id="3.30.1540.10">
    <property type="entry name" value="formyl-coa transferase, domain 3"/>
    <property type="match status" value="1"/>
</dbReference>
<keyword evidence="1" id="KW-0808">Transferase</keyword>